<feature type="repeat" description="TPR" evidence="1">
    <location>
        <begin position="93"/>
        <end position="126"/>
    </location>
</feature>
<gene>
    <name evidence="3" type="ORF">SAMN05444002_3933</name>
</gene>
<evidence type="ECO:0000313" key="3">
    <source>
        <dbReference type="EMBL" id="SIO31773.1"/>
    </source>
</evidence>
<dbReference type="SUPFAM" id="SSF48452">
    <property type="entry name" value="TPR-like"/>
    <property type="match status" value="1"/>
</dbReference>
<dbReference type="InterPro" id="IPR019734">
    <property type="entry name" value="TPR_rpt"/>
</dbReference>
<feature type="signal peptide" evidence="2">
    <location>
        <begin position="1"/>
        <end position="20"/>
    </location>
</feature>
<dbReference type="STRING" id="1217970.SAMN05444002_3933"/>
<keyword evidence="1" id="KW-0802">TPR repeat</keyword>
<dbReference type="SMART" id="SM00028">
    <property type="entry name" value="TPR"/>
    <property type="match status" value="1"/>
</dbReference>
<reference evidence="4" key="1">
    <citation type="submission" date="2016-11" db="EMBL/GenBank/DDBJ databases">
        <authorList>
            <person name="Varghese N."/>
            <person name="Submissions S."/>
        </authorList>
    </citation>
    <scope>NUCLEOTIDE SEQUENCE [LARGE SCALE GENOMIC DNA]</scope>
    <source>
        <strain evidence="4">DSM 29440</strain>
    </source>
</reference>
<dbReference type="OrthoDB" id="8592798at2"/>
<protein>
    <submittedName>
        <fullName evidence="3">Tetratricopeptide repeat-containing protein</fullName>
    </submittedName>
</protein>
<dbReference type="RefSeq" id="WP_074258077.1">
    <property type="nucleotide sequence ID" value="NZ_FSRL01000002.1"/>
</dbReference>
<name>A0A1N6IIG6_9RHOB</name>
<keyword evidence="4" id="KW-1185">Reference proteome</keyword>
<evidence type="ECO:0000256" key="2">
    <source>
        <dbReference type="SAM" id="SignalP"/>
    </source>
</evidence>
<dbReference type="Gene3D" id="1.25.40.10">
    <property type="entry name" value="Tetratricopeptide repeat domain"/>
    <property type="match status" value="1"/>
</dbReference>
<evidence type="ECO:0000256" key="1">
    <source>
        <dbReference type="PROSITE-ProRule" id="PRU00339"/>
    </source>
</evidence>
<dbReference type="PROSITE" id="PS50005">
    <property type="entry name" value="TPR"/>
    <property type="match status" value="1"/>
</dbReference>
<dbReference type="Pfam" id="PF14559">
    <property type="entry name" value="TPR_19"/>
    <property type="match status" value="1"/>
</dbReference>
<feature type="chain" id="PRO_5013088316" evidence="2">
    <location>
        <begin position="21"/>
        <end position="178"/>
    </location>
</feature>
<proteinExistence type="predicted"/>
<accession>A0A1N6IIG6</accession>
<dbReference type="Proteomes" id="UP000184932">
    <property type="component" value="Unassembled WGS sequence"/>
</dbReference>
<evidence type="ECO:0000313" key="4">
    <source>
        <dbReference type="Proteomes" id="UP000184932"/>
    </source>
</evidence>
<keyword evidence="2" id="KW-0732">Signal</keyword>
<dbReference type="EMBL" id="FSRL01000002">
    <property type="protein sequence ID" value="SIO31773.1"/>
    <property type="molecule type" value="Genomic_DNA"/>
</dbReference>
<organism evidence="3 4">
    <name type="scientific">Vannielia litorea</name>
    <dbReference type="NCBI Taxonomy" id="1217970"/>
    <lineage>
        <taxon>Bacteria</taxon>
        <taxon>Pseudomonadati</taxon>
        <taxon>Pseudomonadota</taxon>
        <taxon>Alphaproteobacteria</taxon>
        <taxon>Rhodobacterales</taxon>
        <taxon>Paracoccaceae</taxon>
        <taxon>Vannielia</taxon>
    </lineage>
</organism>
<sequence length="178" mass="19012">MTRILPLSAVLLAMAAPVLAAGGDSTTPPTTTSTTTKCEKGQVFDEKTAKCLDAKSEAVTDDDRYEAARELAYNGKYDRALLVLATAENQNDPRILNYKGFTHRKMGDTETAMGFYQAALNVDPDYILARSYMGQGLAAAGDLAGATEQLEEIALRGGQDTWAYASLMNAIGGVAVDY</sequence>
<dbReference type="InterPro" id="IPR011990">
    <property type="entry name" value="TPR-like_helical_dom_sf"/>
</dbReference>
<dbReference type="AlphaFoldDB" id="A0A1N6IIG6"/>